<evidence type="ECO:0000256" key="1">
    <source>
        <dbReference type="SAM" id="MobiDB-lite"/>
    </source>
</evidence>
<organism evidence="2 3">
    <name type="scientific">Senna tora</name>
    <dbReference type="NCBI Taxonomy" id="362788"/>
    <lineage>
        <taxon>Eukaryota</taxon>
        <taxon>Viridiplantae</taxon>
        <taxon>Streptophyta</taxon>
        <taxon>Embryophyta</taxon>
        <taxon>Tracheophyta</taxon>
        <taxon>Spermatophyta</taxon>
        <taxon>Magnoliopsida</taxon>
        <taxon>eudicotyledons</taxon>
        <taxon>Gunneridae</taxon>
        <taxon>Pentapetalae</taxon>
        <taxon>rosids</taxon>
        <taxon>fabids</taxon>
        <taxon>Fabales</taxon>
        <taxon>Fabaceae</taxon>
        <taxon>Caesalpinioideae</taxon>
        <taxon>Cassia clade</taxon>
        <taxon>Senna</taxon>
    </lineage>
</organism>
<evidence type="ECO:0000313" key="2">
    <source>
        <dbReference type="EMBL" id="KAF7827942.1"/>
    </source>
</evidence>
<keyword evidence="3" id="KW-1185">Reference proteome</keyword>
<evidence type="ECO:0000313" key="3">
    <source>
        <dbReference type="Proteomes" id="UP000634136"/>
    </source>
</evidence>
<sequence length="21" mass="2448">MEVELEVPITMDQNKEIDEKG</sequence>
<accession>A0A834TTL3</accession>
<dbReference type="EMBL" id="JAAIUW010000006">
    <property type="protein sequence ID" value="KAF7827942.1"/>
    <property type="molecule type" value="Genomic_DNA"/>
</dbReference>
<feature type="region of interest" description="Disordered" evidence="1">
    <location>
        <begin position="1"/>
        <end position="21"/>
    </location>
</feature>
<gene>
    <name evidence="2" type="ORF">G2W53_019106</name>
</gene>
<dbReference type="AlphaFoldDB" id="A0A834TTL3"/>
<reference evidence="2" key="1">
    <citation type="submission" date="2020-09" db="EMBL/GenBank/DDBJ databases">
        <title>Genome-Enabled Discovery of Anthraquinone Biosynthesis in Senna tora.</title>
        <authorList>
            <person name="Kang S.-H."/>
            <person name="Pandey R.P."/>
            <person name="Lee C.-M."/>
            <person name="Sim J.-S."/>
            <person name="Jeong J.-T."/>
            <person name="Choi B.-S."/>
            <person name="Jung M."/>
            <person name="Ginzburg D."/>
            <person name="Zhao K."/>
            <person name="Won S.Y."/>
            <person name="Oh T.-J."/>
            <person name="Yu Y."/>
            <person name="Kim N.-H."/>
            <person name="Lee O.R."/>
            <person name="Lee T.-H."/>
            <person name="Bashyal P."/>
            <person name="Kim T.-S."/>
            <person name="Lee W.-H."/>
            <person name="Kawkins C."/>
            <person name="Kim C.-K."/>
            <person name="Kim J.S."/>
            <person name="Ahn B.O."/>
            <person name="Rhee S.Y."/>
            <person name="Sohng J.K."/>
        </authorList>
    </citation>
    <scope>NUCLEOTIDE SEQUENCE</scope>
    <source>
        <tissue evidence="2">Leaf</tissue>
    </source>
</reference>
<comment type="caution">
    <text evidence="2">The sequence shown here is derived from an EMBL/GenBank/DDBJ whole genome shotgun (WGS) entry which is preliminary data.</text>
</comment>
<name>A0A834TTL3_9FABA</name>
<proteinExistence type="predicted"/>
<dbReference type="Proteomes" id="UP000634136">
    <property type="component" value="Unassembled WGS sequence"/>
</dbReference>
<protein>
    <submittedName>
        <fullName evidence="2">Uncharacterized protein</fullName>
    </submittedName>
</protein>